<name>A0A1L7SWM2_FUSMA</name>
<evidence type="ECO:0000313" key="2">
    <source>
        <dbReference type="Proteomes" id="UP000184255"/>
    </source>
</evidence>
<keyword evidence="2" id="KW-1185">Reference proteome</keyword>
<organism evidence="1 2">
    <name type="scientific">Fusarium mangiferae</name>
    <name type="common">Mango malformation disease fungus</name>
    <dbReference type="NCBI Taxonomy" id="192010"/>
    <lineage>
        <taxon>Eukaryota</taxon>
        <taxon>Fungi</taxon>
        <taxon>Dikarya</taxon>
        <taxon>Ascomycota</taxon>
        <taxon>Pezizomycotina</taxon>
        <taxon>Sordariomycetes</taxon>
        <taxon>Hypocreomycetidae</taxon>
        <taxon>Hypocreales</taxon>
        <taxon>Nectriaceae</taxon>
        <taxon>Fusarium</taxon>
        <taxon>Fusarium fujikuroi species complex</taxon>
    </lineage>
</organism>
<dbReference type="Proteomes" id="UP000184255">
    <property type="component" value="Unassembled WGS sequence"/>
</dbReference>
<dbReference type="EMBL" id="FCQH01000003">
    <property type="protein sequence ID" value="CVK88882.1"/>
    <property type="molecule type" value="Genomic_DNA"/>
</dbReference>
<accession>A0A1L7SWM2</accession>
<sequence>MTNQYNPIKVGGGGGRRHVRCNYCRR</sequence>
<dbReference type="VEuPathDB" id="FungiDB:FMAN_04648"/>
<protein>
    <submittedName>
        <fullName evidence="1">Uncharacterized protein</fullName>
    </submittedName>
</protein>
<proteinExistence type="predicted"/>
<evidence type="ECO:0000313" key="1">
    <source>
        <dbReference type="EMBL" id="CVK88882.1"/>
    </source>
</evidence>
<dbReference type="AlphaFoldDB" id="A0A1L7SWM2"/>
<reference evidence="2" key="1">
    <citation type="journal article" date="2016" name="Genome Biol. Evol.">
        <title>Comparative 'omics' of the Fusarium fujikuroi species complex highlights differences in genetic potential and metabolite synthesis.</title>
        <authorList>
            <person name="Niehaus E.-M."/>
            <person name="Muensterkoetter M."/>
            <person name="Proctor R.H."/>
            <person name="Brown D.W."/>
            <person name="Sharon A."/>
            <person name="Idan Y."/>
            <person name="Oren-Young L."/>
            <person name="Sieber C.M."/>
            <person name="Novak O."/>
            <person name="Pencik A."/>
            <person name="Tarkowska D."/>
            <person name="Hromadova K."/>
            <person name="Freeman S."/>
            <person name="Maymon M."/>
            <person name="Elazar M."/>
            <person name="Youssef S.A."/>
            <person name="El-Shabrawy E.S.M."/>
            <person name="Shalaby A.B.A."/>
            <person name="Houterman P."/>
            <person name="Brock N.L."/>
            <person name="Burkhardt I."/>
            <person name="Tsavkelova E.A."/>
            <person name="Dickschat J.S."/>
            <person name="Galuszka P."/>
            <person name="Gueldener U."/>
            <person name="Tudzynski B."/>
        </authorList>
    </citation>
    <scope>NUCLEOTIDE SEQUENCE [LARGE SCALE GENOMIC DNA]</scope>
    <source>
        <strain evidence="2">MRC7560</strain>
    </source>
</reference>
<comment type="caution">
    <text evidence="1">The sequence shown here is derived from an EMBL/GenBank/DDBJ whole genome shotgun (WGS) entry which is preliminary data.</text>
</comment>
<gene>
    <name evidence="1" type="ORF">FMAN_04648</name>
</gene>